<reference evidence="1" key="1">
    <citation type="submission" date="2022-04" db="EMBL/GenBank/DDBJ databases">
        <title>Genome of the entomopathogenic fungus Entomophthora muscae.</title>
        <authorList>
            <person name="Elya C."/>
            <person name="Lovett B.R."/>
            <person name="Lee E."/>
            <person name="Macias A.M."/>
            <person name="Hajek A.E."/>
            <person name="De Bivort B.L."/>
            <person name="Kasson M.T."/>
            <person name="De Fine Licht H.H."/>
            <person name="Stajich J.E."/>
        </authorList>
    </citation>
    <scope>NUCLEOTIDE SEQUENCE</scope>
    <source>
        <strain evidence="1">Berkeley</strain>
    </source>
</reference>
<protein>
    <submittedName>
        <fullName evidence="1">ER-derived vesicles protein erv29</fullName>
    </submittedName>
</protein>
<evidence type="ECO:0000313" key="1">
    <source>
        <dbReference type="EMBL" id="KAJ9088543.1"/>
    </source>
</evidence>
<dbReference type="EMBL" id="QTSX02000109">
    <property type="protein sequence ID" value="KAJ9088543.1"/>
    <property type="molecule type" value="Genomic_DNA"/>
</dbReference>
<name>A0ACC2UP16_9FUNG</name>
<comment type="caution">
    <text evidence="1">The sequence shown here is derived from an EMBL/GenBank/DDBJ whole genome shotgun (WGS) entry which is preliminary data.</text>
</comment>
<keyword evidence="2" id="KW-1185">Reference proteome</keyword>
<accession>A0ACC2UP16</accession>
<proteinExistence type="predicted"/>
<sequence length="276" mass="30995">MSRSNSQFSDMGSQVEDAFMKYASPVKPYIPTISRFLLVVTFFEDALRIIMQWSEQNSYMKYSRGFPSFTSQIFLGLNVIVMLVCSTLAVQRRYTEYAVGGLATVVVSQALGYGMIFDFKFVLYNFSILGGLLLLLSENMLAKRKAVFAGLPSVGQVEQSTYILLAGRILLLFLFLGFIFAGEFTFARMIVSAIGLVACFMVAIGFKAKWSALFMVLFLSIINVFINNWWSLSEHHFERDHIKYDFFQTLSTVGGFLLLVSVGPGGLSMDEKKKAL</sequence>
<evidence type="ECO:0000313" key="2">
    <source>
        <dbReference type="Proteomes" id="UP001165960"/>
    </source>
</evidence>
<organism evidence="1 2">
    <name type="scientific">Entomophthora muscae</name>
    <dbReference type="NCBI Taxonomy" id="34485"/>
    <lineage>
        <taxon>Eukaryota</taxon>
        <taxon>Fungi</taxon>
        <taxon>Fungi incertae sedis</taxon>
        <taxon>Zoopagomycota</taxon>
        <taxon>Entomophthoromycotina</taxon>
        <taxon>Entomophthoromycetes</taxon>
        <taxon>Entomophthorales</taxon>
        <taxon>Entomophthoraceae</taxon>
        <taxon>Entomophthora</taxon>
    </lineage>
</organism>
<dbReference type="Proteomes" id="UP001165960">
    <property type="component" value="Unassembled WGS sequence"/>
</dbReference>
<gene>
    <name evidence="1" type="primary">ERV29_3</name>
    <name evidence="1" type="ORF">DSO57_1022034</name>
</gene>